<organism evidence="2 3">
    <name type="scientific">Biomphalaria glabrata</name>
    <name type="common">Bloodfluke planorb</name>
    <name type="synonym">Freshwater snail</name>
    <dbReference type="NCBI Taxonomy" id="6526"/>
    <lineage>
        <taxon>Eukaryota</taxon>
        <taxon>Metazoa</taxon>
        <taxon>Spiralia</taxon>
        <taxon>Lophotrochozoa</taxon>
        <taxon>Mollusca</taxon>
        <taxon>Gastropoda</taxon>
        <taxon>Heterobranchia</taxon>
        <taxon>Euthyneura</taxon>
        <taxon>Panpulmonata</taxon>
        <taxon>Hygrophila</taxon>
        <taxon>Lymnaeoidea</taxon>
        <taxon>Planorbidae</taxon>
        <taxon>Biomphalaria</taxon>
    </lineage>
</organism>
<reference evidence="2" key="1">
    <citation type="submission" date="2020-05" db="UniProtKB">
        <authorList>
            <consortium name="EnsemblMetazoa"/>
        </authorList>
    </citation>
    <scope>IDENTIFICATION</scope>
    <source>
        <strain evidence="2">BB02</strain>
    </source>
</reference>
<sequence length="119" mass="13152">CESGFFLSNVTSKNRVGLRTRRITDKTPKRTTQGLATFTVLANVTVFVAMAQTLTRDIRRGLTTVARSSNNSYITRFLVLSMTTSGVIVGGFIMPLSLLQIINNGQWLFGYTLCVEVNI</sequence>
<name>A0A2C9LIZ5_BIOGL</name>
<gene>
    <name evidence="2" type="primary">106052889</name>
</gene>
<feature type="transmembrane region" description="Helical" evidence="1">
    <location>
        <begin position="35"/>
        <end position="56"/>
    </location>
</feature>
<evidence type="ECO:0000313" key="3">
    <source>
        <dbReference type="Proteomes" id="UP000076420"/>
    </source>
</evidence>
<keyword evidence="1" id="KW-0472">Membrane</keyword>
<evidence type="ECO:0000313" key="2">
    <source>
        <dbReference type="EnsemblMetazoa" id="BGLB031717-PA"/>
    </source>
</evidence>
<keyword evidence="1" id="KW-1133">Transmembrane helix</keyword>
<protein>
    <submittedName>
        <fullName evidence="2">Uncharacterized protein</fullName>
    </submittedName>
</protein>
<dbReference type="KEGG" id="bgt:106052889"/>
<evidence type="ECO:0000256" key="1">
    <source>
        <dbReference type="SAM" id="Phobius"/>
    </source>
</evidence>
<feature type="transmembrane region" description="Helical" evidence="1">
    <location>
        <begin position="77"/>
        <end position="102"/>
    </location>
</feature>
<proteinExistence type="predicted"/>
<dbReference type="EnsemblMetazoa" id="BGLB031717-RA">
    <property type="protein sequence ID" value="BGLB031717-PA"/>
    <property type="gene ID" value="BGLB031717"/>
</dbReference>
<dbReference type="AlphaFoldDB" id="A0A2C9LIZ5"/>
<dbReference type="VEuPathDB" id="VectorBase:BGLB031717"/>
<keyword evidence="1" id="KW-0812">Transmembrane</keyword>
<accession>A0A2C9LIZ5</accession>
<dbReference type="Proteomes" id="UP000076420">
    <property type="component" value="Unassembled WGS sequence"/>
</dbReference>
<dbReference type="Gene3D" id="1.20.1070.10">
    <property type="entry name" value="Rhodopsin 7-helix transmembrane proteins"/>
    <property type="match status" value="1"/>
</dbReference>